<sequence length="71" mass="7769">MANNDFIAGIGSQRPFDQGVAEARQAALAIISAETHPYVAVPSLAVNRSNLEKSYQEIYHKDAKILKALKK</sequence>
<reference evidence="1 2" key="1">
    <citation type="submission" date="2023-10" db="EMBL/GenBank/DDBJ databases">
        <title>Niallia locisalis sp.nov. isolated from a salt pond sample.</title>
        <authorList>
            <person name="Li X.-J."/>
            <person name="Dong L."/>
        </authorList>
    </citation>
    <scope>NUCLEOTIDE SEQUENCE [LARGE SCALE GENOMIC DNA]</scope>
    <source>
        <strain evidence="1 2">DSM 29761</strain>
    </source>
</reference>
<organism evidence="1 2">
    <name type="scientific">Niallia oryzisoli</name>
    <dbReference type="NCBI Taxonomy" id="1737571"/>
    <lineage>
        <taxon>Bacteria</taxon>
        <taxon>Bacillati</taxon>
        <taxon>Bacillota</taxon>
        <taxon>Bacilli</taxon>
        <taxon>Bacillales</taxon>
        <taxon>Bacillaceae</taxon>
        <taxon>Niallia</taxon>
    </lineage>
</organism>
<gene>
    <name evidence="1" type="ORF">R4Z09_11505</name>
</gene>
<evidence type="ECO:0000313" key="1">
    <source>
        <dbReference type="EMBL" id="WVX83564.1"/>
    </source>
</evidence>
<evidence type="ECO:0000313" key="2">
    <source>
        <dbReference type="Proteomes" id="UP001357223"/>
    </source>
</evidence>
<dbReference type="Proteomes" id="UP001357223">
    <property type="component" value="Chromosome"/>
</dbReference>
<proteinExistence type="predicted"/>
<protein>
    <submittedName>
        <fullName evidence="1">Uncharacterized protein</fullName>
    </submittedName>
</protein>
<name>A0ABZ2CIG4_9BACI</name>
<dbReference type="RefSeq" id="WP_338452447.1">
    <property type="nucleotide sequence ID" value="NZ_CP137640.1"/>
</dbReference>
<dbReference type="EMBL" id="CP137640">
    <property type="protein sequence ID" value="WVX83564.1"/>
    <property type="molecule type" value="Genomic_DNA"/>
</dbReference>
<keyword evidence="2" id="KW-1185">Reference proteome</keyword>
<accession>A0ABZ2CIG4</accession>